<protein>
    <recommendedName>
        <fullName evidence="4">BTB domain-containing protein</fullName>
    </recommendedName>
</protein>
<name>A0A5C3P5A3_9APHY</name>
<dbReference type="InParanoid" id="A0A5C3P5A3"/>
<organism evidence="2 3">
    <name type="scientific">Polyporus arcularius HHB13444</name>
    <dbReference type="NCBI Taxonomy" id="1314778"/>
    <lineage>
        <taxon>Eukaryota</taxon>
        <taxon>Fungi</taxon>
        <taxon>Dikarya</taxon>
        <taxon>Basidiomycota</taxon>
        <taxon>Agaricomycotina</taxon>
        <taxon>Agaricomycetes</taxon>
        <taxon>Polyporales</taxon>
        <taxon>Polyporaceae</taxon>
        <taxon>Polyporus</taxon>
    </lineage>
</organism>
<dbReference type="AlphaFoldDB" id="A0A5C3P5A3"/>
<evidence type="ECO:0000313" key="2">
    <source>
        <dbReference type="EMBL" id="TFK83460.1"/>
    </source>
</evidence>
<dbReference type="Proteomes" id="UP000308197">
    <property type="component" value="Unassembled WGS sequence"/>
</dbReference>
<evidence type="ECO:0000256" key="1">
    <source>
        <dbReference type="SAM" id="MobiDB-lite"/>
    </source>
</evidence>
<evidence type="ECO:0008006" key="4">
    <source>
        <dbReference type="Google" id="ProtNLM"/>
    </source>
</evidence>
<dbReference type="InterPro" id="IPR011333">
    <property type="entry name" value="SKP1/BTB/POZ_sf"/>
</dbReference>
<feature type="region of interest" description="Disordered" evidence="1">
    <location>
        <begin position="1"/>
        <end position="23"/>
    </location>
</feature>
<accession>A0A5C3P5A3</accession>
<dbReference type="STRING" id="1314778.A0A5C3P5A3"/>
<dbReference type="EMBL" id="ML211391">
    <property type="protein sequence ID" value="TFK83460.1"/>
    <property type="molecule type" value="Genomic_DNA"/>
</dbReference>
<proteinExistence type="predicted"/>
<gene>
    <name evidence="2" type="ORF">K466DRAFT_498434</name>
</gene>
<evidence type="ECO:0000313" key="3">
    <source>
        <dbReference type="Proteomes" id="UP000308197"/>
    </source>
</evidence>
<dbReference type="Gene3D" id="3.30.710.10">
    <property type="entry name" value="Potassium Channel Kv1.1, Chain A"/>
    <property type="match status" value="1"/>
</dbReference>
<reference evidence="2 3" key="1">
    <citation type="journal article" date="2019" name="Nat. Ecol. Evol.">
        <title>Megaphylogeny resolves global patterns of mushroom evolution.</title>
        <authorList>
            <person name="Varga T."/>
            <person name="Krizsan K."/>
            <person name="Foldi C."/>
            <person name="Dima B."/>
            <person name="Sanchez-Garcia M."/>
            <person name="Sanchez-Ramirez S."/>
            <person name="Szollosi G.J."/>
            <person name="Szarkandi J.G."/>
            <person name="Papp V."/>
            <person name="Albert L."/>
            <person name="Andreopoulos W."/>
            <person name="Angelini C."/>
            <person name="Antonin V."/>
            <person name="Barry K.W."/>
            <person name="Bougher N.L."/>
            <person name="Buchanan P."/>
            <person name="Buyck B."/>
            <person name="Bense V."/>
            <person name="Catcheside P."/>
            <person name="Chovatia M."/>
            <person name="Cooper J."/>
            <person name="Damon W."/>
            <person name="Desjardin D."/>
            <person name="Finy P."/>
            <person name="Geml J."/>
            <person name="Haridas S."/>
            <person name="Hughes K."/>
            <person name="Justo A."/>
            <person name="Karasinski D."/>
            <person name="Kautmanova I."/>
            <person name="Kiss B."/>
            <person name="Kocsube S."/>
            <person name="Kotiranta H."/>
            <person name="LaButti K.M."/>
            <person name="Lechner B.E."/>
            <person name="Liimatainen K."/>
            <person name="Lipzen A."/>
            <person name="Lukacs Z."/>
            <person name="Mihaltcheva S."/>
            <person name="Morgado L.N."/>
            <person name="Niskanen T."/>
            <person name="Noordeloos M.E."/>
            <person name="Ohm R.A."/>
            <person name="Ortiz-Santana B."/>
            <person name="Ovrebo C."/>
            <person name="Racz N."/>
            <person name="Riley R."/>
            <person name="Savchenko A."/>
            <person name="Shiryaev A."/>
            <person name="Soop K."/>
            <person name="Spirin V."/>
            <person name="Szebenyi C."/>
            <person name="Tomsovsky M."/>
            <person name="Tulloss R.E."/>
            <person name="Uehling J."/>
            <person name="Grigoriev I.V."/>
            <person name="Vagvolgyi C."/>
            <person name="Papp T."/>
            <person name="Martin F.M."/>
            <person name="Miettinen O."/>
            <person name="Hibbett D.S."/>
            <person name="Nagy L.G."/>
        </authorList>
    </citation>
    <scope>NUCLEOTIDE SEQUENCE [LARGE SCALE GENOMIC DNA]</scope>
    <source>
        <strain evidence="2 3">HHB13444</strain>
    </source>
</reference>
<keyword evidence="3" id="KW-1185">Reference proteome</keyword>
<sequence length="258" mass="29615">MTDSEDHLVPYKRPRGLSPEPQAAEFPSSRLLCLVENAERDKAYWLRDGNLILVTDLRRTAFRIYKDLLARQSGTFDDMFASSSPEDKELYEGCPVVERSDAPEDLRHLLAVLLPTTKPSYVHLFTMSFVFRGNPFPVIRRFCQKKGDPLPSLYAFSAIIRLSHKYNIQHLEEQALNALKKHYCDTLNAYDERAPVFEASQTIGDTHRAYMVEVIELARLTNTPSLLPLRMRHSSRSNRCLRRRVAEGGRNGRPLEHG</sequence>